<name>A0A9W9AT12_9AGAR</name>
<dbReference type="Pfam" id="PF00806">
    <property type="entry name" value="PUF"/>
    <property type="match status" value="8"/>
</dbReference>
<dbReference type="AlphaFoldDB" id="A0A9W9AT12"/>
<feature type="domain" description="PUM-HD" evidence="3">
    <location>
        <begin position="82"/>
        <end position="423"/>
    </location>
</feature>
<feature type="repeat" description="Pumilio" evidence="2">
    <location>
        <begin position="318"/>
        <end position="353"/>
    </location>
</feature>
<evidence type="ECO:0000313" key="4">
    <source>
        <dbReference type="EMBL" id="KAJ4487934.1"/>
    </source>
</evidence>
<feature type="repeat" description="Pumilio" evidence="2">
    <location>
        <begin position="102"/>
        <end position="137"/>
    </location>
</feature>
<dbReference type="PROSITE" id="PS50302">
    <property type="entry name" value="PUM"/>
    <property type="match status" value="7"/>
</dbReference>
<dbReference type="InterPro" id="IPR033133">
    <property type="entry name" value="PUM-HD"/>
</dbReference>
<dbReference type="Gene3D" id="1.25.10.10">
    <property type="entry name" value="Leucine-rich Repeat Variant"/>
    <property type="match status" value="1"/>
</dbReference>
<dbReference type="CDD" id="cd07920">
    <property type="entry name" value="Pumilio"/>
    <property type="match status" value="1"/>
</dbReference>
<sequence>MLPPALLDKKRELSYTLNLQQQLVAQALMYPRTTSSPHLPIYPANVDYPQLPLMMPGGALYGANLATQLFHQGIQQGSRSTLQSPLLHEFHANKTRNWELRDIMNHIVEFSGDQHGSRLIQHKLESASSEEKQKVFEEIVPHNVLQLVQDVFGNYVIQKLFEHGTQVQKGRLAAEMEGHMLALSKQMYGCRVVQKAIECILPEQQASFVRELEPHVMECIYDANGNHVIQKLIERVSPDRLGFVYAFRGNVQTLATHTYGCRVLQRALQYLPEVITIPLVEELRANTLLLMQNQFGNYVMQFVIEHGRPQDSIAIVARLRGQLLVMARHKFASNVCETALQFAVPEIRRQLVDEILSPRPEGAVVLSMIKDQYANYVLQRAVRVADLDQQESLINQIRPQLAILHRISNGYSKHLVSSKRFIDQKSSGL</sequence>
<dbReference type="InterPro" id="IPR011989">
    <property type="entry name" value="ARM-like"/>
</dbReference>
<evidence type="ECO:0000259" key="3">
    <source>
        <dbReference type="PROSITE" id="PS50303"/>
    </source>
</evidence>
<dbReference type="InterPro" id="IPR016024">
    <property type="entry name" value="ARM-type_fold"/>
</dbReference>
<keyword evidence="1" id="KW-0677">Repeat</keyword>
<protein>
    <submittedName>
        <fullName evidence="4">ARM repeat-containing protein</fullName>
    </submittedName>
</protein>
<dbReference type="GO" id="GO:0005737">
    <property type="term" value="C:cytoplasm"/>
    <property type="evidence" value="ECO:0007669"/>
    <property type="project" value="TreeGrafter"/>
</dbReference>
<feature type="repeat" description="Pumilio" evidence="2">
    <location>
        <begin position="138"/>
        <end position="174"/>
    </location>
</feature>
<evidence type="ECO:0000256" key="1">
    <source>
        <dbReference type="ARBA" id="ARBA00022737"/>
    </source>
</evidence>
<gene>
    <name evidence="4" type="ORF">J3R30DRAFT_3654323</name>
</gene>
<feature type="repeat" description="Pumilio" evidence="2">
    <location>
        <begin position="354"/>
        <end position="395"/>
    </location>
</feature>
<dbReference type="OrthoDB" id="668540at2759"/>
<feature type="repeat" description="Pumilio" evidence="2">
    <location>
        <begin position="175"/>
        <end position="210"/>
    </location>
</feature>
<feature type="repeat" description="Pumilio" evidence="2">
    <location>
        <begin position="282"/>
        <end position="317"/>
    </location>
</feature>
<dbReference type="GO" id="GO:0003730">
    <property type="term" value="F:mRNA 3'-UTR binding"/>
    <property type="evidence" value="ECO:0007669"/>
    <property type="project" value="TreeGrafter"/>
</dbReference>
<evidence type="ECO:0000313" key="5">
    <source>
        <dbReference type="Proteomes" id="UP001150266"/>
    </source>
</evidence>
<comment type="caution">
    <text evidence="4">The sequence shown here is derived from an EMBL/GenBank/DDBJ whole genome shotgun (WGS) entry which is preliminary data.</text>
</comment>
<feature type="repeat" description="Pumilio" evidence="2">
    <location>
        <begin position="246"/>
        <end position="281"/>
    </location>
</feature>
<dbReference type="Proteomes" id="UP001150266">
    <property type="component" value="Unassembled WGS sequence"/>
</dbReference>
<reference evidence="4" key="1">
    <citation type="submission" date="2022-08" db="EMBL/GenBank/DDBJ databases">
        <title>A Global Phylogenomic Analysis of the Shiitake Genus Lentinula.</title>
        <authorList>
            <consortium name="DOE Joint Genome Institute"/>
            <person name="Sierra-Patev S."/>
            <person name="Min B."/>
            <person name="Naranjo-Ortiz M."/>
            <person name="Looney B."/>
            <person name="Konkel Z."/>
            <person name="Slot J.C."/>
            <person name="Sakamoto Y."/>
            <person name="Steenwyk J.L."/>
            <person name="Rokas A."/>
            <person name="Carro J."/>
            <person name="Camarero S."/>
            <person name="Ferreira P."/>
            <person name="Molpeceres G."/>
            <person name="Ruiz-Duenas F.J."/>
            <person name="Serrano A."/>
            <person name="Henrissat B."/>
            <person name="Drula E."/>
            <person name="Hughes K.W."/>
            <person name="Mata J.L."/>
            <person name="Ishikawa N.K."/>
            <person name="Vargas-Isla R."/>
            <person name="Ushijima S."/>
            <person name="Smith C.A."/>
            <person name="Ahrendt S."/>
            <person name="Andreopoulos W."/>
            <person name="He G."/>
            <person name="Labutti K."/>
            <person name="Lipzen A."/>
            <person name="Ng V."/>
            <person name="Riley R."/>
            <person name="Sandor L."/>
            <person name="Barry K."/>
            <person name="Martinez A.T."/>
            <person name="Xiao Y."/>
            <person name="Gibbons J.G."/>
            <person name="Terashima K."/>
            <person name="Grigoriev I.V."/>
            <person name="Hibbett D.S."/>
        </authorList>
    </citation>
    <scope>NUCLEOTIDE SEQUENCE</scope>
    <source>
        <strain evidence="4">JLM2183</strain>
    </source>
</reference>
<dbReference type="InterPro" id="IPR001313">
    <property type="entry name" value="Pumilio_RNA-bd_rpt"/>
</dbReference>
<dbReference type="PANTHER" id="PTHR12537">
    <property type="entry name" value="RNA BINDING PROTEIN PUMILIO-RELATED"/>
    <property type="match status" value="1"/>
</dbReference>
<dbReference type="GO" id="GO:0000288">
    <property type="term" value="P:nuclear-transcribed mRNA catabolic process, deadenylation-dependent decay"/>
    <property type="evidence" value="ECO:0007669"/>
    <property type="project" value="TreeGrafter"/>
</dbReference>
<evidence type="ECO:0000256" key="2">
    <source>
        <dbReference type="PROSITE-ProRule" id="PRU00317"/>
    </source>
</evidence>
<dbReference type="EMBL" id="JAOTPV010000002">
    <property type="protein sequence ID" value="KAJ4487934.1"/>
    <property type="molecule type" value="Genomic_DNA"/>
</dbReference>
<keyword evidence="5" id="KW-1185">Reference proteome</keyword>
<dbReference type="InterPro" id="IPR033712">
    <property type="entry name" value="Pumilio_RNA-bd"/>
</dbReference>
<dbReference type="PANTHER" id="PTHR12537:SF12">
    <property type="entry name" value="MATERNAL PROTEIN PUMILIO"/>
    <property type="match status" value="1"/>
</dbReference>
<organism evidence="4 5">
    <name type="scientific">Lentinula aciculospora</name>
    <dbReference type="NCBI Taxonomy" id="153920"/>
    <lineage>
        <taxon>Eukaryota</taxon>
        <taxon>Fungi</taxon>
        <taxon>Dikarya</taxon>
        <taxon>Basidiomycota</taxon>
        <taxon>Agaricomycotina</taxon>
        <taxon>Agaricomycetes</taxon>
        <taxon>Agaricomycetidae</taxon>
        <taxon>Agaricales</taxon>
        <taxon>Marasmiineae</taxon>
        <taxon>Omphalotaceae</taxon>
        <taxon>Lentinula</taxon>
    </lineage>
</organism>
<dbReference type="SUPFAM" id="SSF48371">
    <property type="entry name" value="ARM repeat"/>
    <property type="match status" value="1"/>
</dbReference>
<dbReference type="SMART" id="SM00025">
    <property type="entry name" value="Pumilio"/>
    <property type="match status" value="8"/>
</dbReference>
<proteinExistence type="predicted"/>
<accession>A0A9W9AT12</accession>
<dbReference type="PROSITE" id="PS50303">
    <property type="entry name" value="PUM_HD"/>
    <property type="match status" value="1"/>
</dbReference>